<dbReference type="AlphaFoldDB" id="A0A9Q1QDV7"/>
<proteinExistence type="inferred from homology"/>
<dbReference type="GO" id="GO:0005375">
    <property type="term" value="F:copper ion transmembrane transporter activity"/>
    <property type="evidence" value="ECO:0007669"/>
    <property type="project" value="UniProtKB-UniRule"/>
</dbReference>
<gene>
    <name evidence="8" type="ORF">Cgig2_031412</name>
</gene>
<evidence type="ECO:0000313" key="8">
    <source>
        <dbReference type="EMBL" id="KAJ8437896.1"/>
    </source>
</evidence>
<organism evidence="8 9">
    <name type="scientific">Carnegiea gigantea</name>
    <dbReference type="NCBI Taxonomy" id="171969"/>
    <lineage>
        <taxon>Eukaryota</taxon>
        <taxon>Viridiplantae</taxon>
        <taxon>Streptophyta</taxon>
        <taxon>Embryophyta</taxon>
        <taxon>Tracheophyta</taxon>
        <taxon>Spermatophyta</taxon>
        <taxon>Magnoliopsida</taxon>
        <taxon>eudicotyledons</taxon>
        <taxon>Gunneridae</taxon>
        <taxon>Pentapetalae</taxon>
        <taxon>Caryophyllales</taxon>
        <taxon>Cactineae</taxon>
        <taxon>Cactaceae</taxon>
        <taxon>Cactoideae</taxon>
        <taxon>Echinocereeae</taxon>
        <taxon>Carnegiea</taxon>
    </lineage>
</organism>
<evidence type="ECO:0000313" key="9">
    <source>
        <dbReference type="Proteomes" id="UP001153076"/>
    </source>
</evidence>
<name>A0A9Q1QDV7_9CARY</name>
<keyword evidence="6" id="KW-0813">Transport</keyword>
<comment type="similarity">
    <text evidence="1 6">Belongs to the copper transporter (Ctr) (TC 1.A.56) family. SLC31A subfamily.</text>
</comment>
<keyword evidence="3 6" id="KW-0187">Copper transport</keyword>
<evidence type="ECO:0000256" key="7">
    <source>
        <dbReference type="SAM" id="MobiDB-lite"/>
    </source>
</evidence>
<dbReference type="GO" id="GO:0005886">
    <property type="term" value="C:plasma membrane"/>
    <property type="evidence" value="ECO:0007669"/>
    <property type="project" value="TreeGrafter"/>
</dbReference>
<evidence type="ECO:0000256" key="2">
    <source>
        <dbReference type="ARBA" id="ARBA00022692"/>
    </source>
</evidence>
<evidence type="ECO:0000256" key="3">
    <source>
        <dbReference type="ARBA" id="ARBA00022796"/>
    </source>
</evidence>
<dbReference type="InterPro" id="IPR007274">
    <property type="entry name" value="Cop_transporter"/>
</dbReference>
<evidence type="ECO:0000256" key="4">
    <source>
        <dbReference type="ARBA" id="ARBA00022989"/>
    </source>
</evidence>
<sequence>MDHGQGHGMMMGMGPSPPPSSPSSSASSSSSSNNSTTMMAPHHRNKMMMMMMHMTFYWGTDAQILFSGWPGTSPGMYALSLLVVFVLAVLVEWLSRSSLIKPGVLNDVVSGLVRTVLHALRMGLAYLVMLAIMSFNGGVFIAAVAGHAVGFLVFGTRAFGLVKS</sequence>
<evidence type="ECO:0000256" key="5">
    <source>
        <dbReference type="ARBA" id="ARBA00023136"/>
    </source>
</evidence>
<protein>
    <recommendedName>
        <fullName evidence="6">Copper transport protein</fullName>
    </recommendedName>
</protein>
<keyword evidence="6" id="KW-0186">Copper</keyword>
<dbReference type="PANTHER" id="PTHR12483">
    <property type="entry name" value="SOLUTE CARRIER FAMILY 31 COPPER TRANSPORTERS"/>
    <property type="match status" value="1"/>
</dbReference>
<dbReference type="Pfam" id="PF04145">
    <property type="entry name" value="Ctr"/>
    <property type="match status" value="2"/>
</dbReference>
<reference evidence="8" key="1">
    <citation type="submission" date="2022-04" db="EMBL/GenBank/DDBJ databases">
        <title>Carnegiea gigantea Genome sequencing and assembly v2.</title>
        <authorList>
            <person name="Copetti D."/>
            <person name="Sanderson M.J."/>
            <person name="Burquez A."/>
            <person name="Wojciechowski M.F."/>
        </authorList>
    </citation>
    <scope>NUCLEOTIDE SEQUENCE</scope>
    <source>
        <strain evidence="8">SGP5-SGP5p</strain>
        <tissue evidence="8">Aerial part</tissue>
    </source>
</reference>
<comment type="subcellular location">
    <subcellularLocation>
        <location evidence="6">Membrane</location>
        <topology evidence="6">Multi-pass membrane protein</topology>
    </subcellularLocation>
</comment>
<feature type="compositionally biased region" description="Gly residues" evidence="7">
    <location>
        <begin position="1"/>
        <end position="11"/>
    </location>
</feature>
<keyword evidence="9" id="KW-1185">Reference proteome</keyword>
<feature type="transmembrane region" description="Helical" evidence="6">
    <location>
        <begin position="48"/>
        <end position="69"/>
    </location>
</feature>
<feature type="region of interest" description="Disordered" evidence="7">
    <location>
        <begin position="1"/>
        <end position="38"/>
    </location>
</feature>
<dbReference type="OrthoDB" id="73901at2759"/>
<keyword evidence="6" id="KW-0406">Ion transport</keyword>
<evidence type="ECO:0000256" key="6">
    <source>
        <dbReference type="RuleBase" id="RU367022"/>
    </source>
</evidence>
<keyword evidence="4 6" id="KW-1133">Transmembrane helix</keyword>
<keyword evidence="5 6" id="KW-0472">Membrane</keyword>
<accession>A0A9Q1QDV7</accession>
<comment type="caution">
    <text evidence="8">The sequence shown here is derived from an EMBL/GenBank/DDBJ whole genome shotgun (WGS) entry which is preliminary data.</text>
</comment>
<dbReference type="Proteomes" id="UP001153076">
    <property type="component" value="Unassembled WGS sequence"/>
</dbReference>
<feature type="transmembrane region" description="Helical" evidence="6">
    <location>
        <begin position="75"/>
        <end position="94"/>
    </location>
</feature>
<keyword evidence="2 6" id="KW-0812">Transmembrane</keyword>
<dbReference type="EMBL" id="JAKOGI010000275">
    <property type="protein sequence ID" value="KAJ8437896.1"/>
    <property type="molecule type" value="Genomic_DNA"/>
</dbReference>
<evidence type="ECO:0000256" key="1">
    <source>
        <dbReference type="ARBA" id="ARBA00006921"/>
    </source>
</evidence>
<feature type="compositionally biased region" description="Low complexity" evidence="7">
    <location>
        <begin position="22"/>
        <end position="38"/>
    </location>
</feature>
<dbReference type="PANTHER" id="PTHR12483:SF117">
    <property type="entry name" value="COPPER TRANSPORTER 3"/>
    <property type="match status" value="1"/>
</dbReference>